<reference evidence="1 2" key="1">
    <citation type="submission" date="2017-10" db="EMBL/GenBank/DDBJ databases">
        <title>Comparative genomics in systemic dimorphic fungi from Ajellomycetaceae.</title>
        <authorList>
            <person name="Munoz J.F."/>
            <person name="Mcewen J.G."/>
            <person name="Clay O.K."/>
            <person name="Cuomo C.A."/>
        </authorList>
    </citation>
    <scope>NUCLEOTIDE SEQUENCE [LARGE SCALE GENOMIC DNA]</scope>
    <source>
        <strain evidence="1 2">UAMH7299</strain>
    </source>
</reference>
<dbReference type="AlphaFoldDB" id="A0A2B7YKA1"/>
<gene>
    <name evidence="1" type="ORF">AJ80_03224</name>
</gene>
<keyword evidence="2" id="KW-1185">Reference proteome</keyword>
<name>A0A2B7YKA1_POLH7</name>
<evidence type="ECO:0000313" key="2">
    <source>
        <dbReference type="Proteomes" id="UP000224634"/>
    </source>
</evidence>
<dbReference type="OrthoDB" id="3531694at2759"/>
<proteinExistence type="predicted"/>
<dbReference type="EMBL" id="PDNA01000035">
    <property type="protein sequence ID" value="PGH21433.1"/>
    <property type="molecule type" value="Genomic_DNA"/>
</dbReference>
<organism evidence="1 2">
    <name type="scientific">Polytolypa hystricis (strain UAMH7299)</name>
    <dbReference type="NCBI Taxonomy" id="1447883"/>
    <lineage>
        <taxon>Eukaryota</taxon>
        <taxon>Fungi</taxon>
        <taxon>Dikarya</taxon>
        <taxon>Ascomycota</taxon>
        <taxon>Pezizomycotina</taxon>
        <taxon>Eurotiomycetes</taxon>
        <taxon>Eurotiomycetidae</taxon>
        <taxon>Onygenales</taxon>
        <taxon>Onygenales incertae sedis</taxon>
        <taxon>Polytolypa</taxon>
    </lineage>
</organism>
<evidence type="ECO:0000313" key="1">
    <source>
        <dbReference type="EMBL" id="PGH21433.1"/>
    </source>
</evidence>
<sequence length="92" mass="9980">MLSKGPGVPGTGSVLIHEKLSSTQGYIDCICAHRGSNPHKSSKDPSDDKQVITVSYHTASGTRVLSIHAHDDGTWKEFMSRTGKRIMGIEDE</sequence>
<accession>A0A2B7YKA1</accession>
<dbReference type="Proteomes" id="UP000224634">
    <property type="component" value="Unassembled WGS sequence"/>
</dbReference>
<protein>
    <submittedName>
        <fullName evidence="1">Uncharacterized protein</fullName>
    </submittedName>
</protein>
<comment type="caution">
    <text evidence="1">The sequence shown here is derived from an EMBL/GenBank/DDBJ whole genome shotgun (WGS) entry which is preliminary data.</text>
</comment>